<reference evidence="2 3" key="1">
    <citation type="submission" date="2023-01" db="EMBL/GenBank/DDBJ databases">
        <authorList>
            <person name="Kreplak J."/>
        </authorList>
    </citation>
    <scope>NUCLEOTIDE SEQUENCE [LARGE SCALE GENOMIC DNA]</scope>
</reference>
<feature type="transmembrane region" description="Helical" evidence="1">
    <location>
        <begin position="12"/>
        <end position="36"/>
    </location>
</feature>
<accession>A0AAV1BAS4</accession>
<protein>
    <submittedName>
        <fullName evidence="2">Uncharacterized protein</fullName>
    </submittedName>
</protein>
<proteinExistence type="predicted"/>
<feature type="transmembrane region" description="Helical" evidence="1">
    <location>
        <begin position="48"/>
        <end position="75"/>
    </location>
</feature>
<organism evidence="2 3">
    <name type="scientific">Vicia faba</name>
    <name type="common">Broad bean</name>
    <name type="synonym">Faba vulgaris</name>
    <dbReference type="NCBI Taxonomy" id="3906"/>
    <lineage>
        <taxon>Eukaryota</taxon>
        <taxon>Viridiplantae</taxon>
        <taxon>Streptophyta</taxon>
        <taxon>Embryophyta</taxon>
        <taxon>Tracheophyta</taxon>
        <taxon>Spermatophyta</taxon>
        <taxon>Magnoliopsida</taxon>
        <taxon>eudicotyledons</taxon>
        <taxon>Gunneridae</taxon>
        <taxon>Pentapetalae</taxon>
        <taxon>rosids</taxon>
        <taxon>fabids</taxon>
        <taxon>Fabales</taxon>
        <taxon>Fabaceae</taxon>
        <taxon>Papilionoideae</taxon>
        <taxon>50 kb inversion clade</taxon>
        <taxon>NPAAA clade</taxon>
        <taxon>Hologalegina</taxon>
        <taxon>IRL clade</taxon>
        <taxon>Fabeae</taxon>
        <taxon>Vicia</taxon>
    </lineage>
</organism>
<dbReference type="EMBL" id="OX451741">
    <property type="protein sequence ID" value="CAI8619711.1"/>
    <property type="molecule type" value="Genomic_DNA"/>
</dbReference>
<keyword evidence="1" id="KW-0472">Membrane</keyword>
<keyword evidence="1" id="KW-1133">Transmembrane helix</keyword>
<dbReference type="Proteomes" id="UP001157006">
    <property type="component" value="Chromosome 6"/>
</dbReference>
<gene>
    <name evidence="2" type="ORF">VFH_VI184560</name>
</gene>
<evidence type="ECO:0000313" key="2">
    <source>
        <dbReference type="EMBL" id="CAI8619711.1"/>
    </source>
</evidence>
<sequence>MEWWFASSAMEWWFAFQFEIAVAIWCLAYAICYYFLKFLFNVIMMMIILLKIILFLAESFSYLASTLVSSLWFAMEPVIEGHSHTSRSSWDKICDCIMNGNMKHIKLDVHLKELRNFGQT</sequence>
<dbReference type="AlphaFoldDB" id="A0AAV1BAS4"/>
<keyword evidence="1" id="KW-0812">Transmembrane</keyword>
<name>A0AAV1BAS4_VICFA</name>
<keyword evidence="3" id="KW-1185">Reference proteome</keyword>
<evidence type="ECO:0000313" key="3">
    <source>
        <dbReference type="Proteomes" id="UP001157006"/>
    </source>
</evidence>
<evidence type="ECO:0000256" key="1">
    <source>
        <dbReference type="SAM" id="Phobius"/>
    </source>
</evidence>